<dbReference type="AlphaFoldDB" id="A0AAN6JGW6"/>
<keyword evidence="3" id="KW-1185">Reference proteome</keyword>
<evidence type="ECO:0000313" key="3">
    <source>
        <dbReference type="Proteomes" id="UP001176521"/>
    </source>
</evidence>
<evidence type="ECO:0000256" key="1">
    <source>
        <dbReference type="SAM" id="MobiDB-lite"/>
    </source>
</evidence>
<evidence type="ECO:0000313" key="2">
    <source>
        <dbReference type="EMBL" id="KAK0519861.1"/>
    </source>
</evidence>
<accession>A0AAN6JGW6</accession>
<dbReference type="Proteomes" id="UP001176521">
    <property type="component" value="Unassembled WGS sequence"/>
</dbReference>
<gene>
    <name evidence="2" type="ORF">OC842_007299</name>
</gene>
<protein>
    <submittedName>
        <fullName evidence="2">Uncharacterized protein</fullName>
    </submittedName>
</protein>
<dbReference type="EMBL" id="JAPDMQ010000892">
    <property type="protein sequence ID" value="KAK0519861.1"/>
    <property type="molecule type" value="Genomic_DNA"/>
</dbReference>
<proteinExistence type="predicted"/>
<organism evidence="2 3">
    <name type="scientific">Tilletia horrida</name>
    <dbReference type="NCBI Taxonomy" id="155126"/>
    <lineage>
        <taxon>Eukaryota</taxon>
        <taxon>Fungi</taxon>
        <taxon>Dikarya</taxon>
        <taxon>Basidiomycota</taxon>
        <taxon>Ustilaginomycotina</taxon>
        <taxon>Exobasidiomycetes</taxon>
        <taxon>Tilletiales</taxon>
        <taxon>Tilletiaceae</taxon>
        <taxon>Tilletia</taxon>
    </lineage>
</organism>
<name>A0AAN6JGW6_9BASI</name>
<sequence length="453" mass="51225">MSFSQLPGEVVARIVDHVLHDVTVRGEAPQDKTSPQDKKGPRPDDTRDQARVLRAVNKMCSLAVHHCQQRDFHTFQPQRSPIVRGRMTEWMPTHRTSLQEDLDYWRHHLLRGTSAPTLPQLSFDLAALARFSFFNPATIRVDVRAADYISSYSACRPNQVGADRWACASKILDHIAKPNSALKKLHLRVSICQDTCYQLEQILRDHPNLTDVVIEADIPAAWNYIDRPILDLDRTQSPNVQYASIERFVIRAPGVTITSSNSDRLFDRLKSCTIFCMAVHSIRAGATVPVHHWVQRLLTNLQRLERAEVSVGEEDRSIVADKNDVGPCNLTHLSDLTLDLHDINVDLLSWINAPLLKHIRLRSQYDISHRGRCKAGHFPQLVSASVNCPGLILARFRTLGWALQKCVSALPDVSDSSVFDGECHVLIMKKRRALAMQRKLAKRQRLSHSVAVV</sequence>
<reference evidence="2" key="1">
    <citation type="journal article" date="2023" name="PhytoFront">
        <title>Draft Genome Resources of Seven Strains of Tilletia horrida, Causal Agent of Kernel Smut of Rice.</title>
        <authorList>
            <person name="Khanal S."/>
            <person name="Antony Babu S."/>
            <person name="Zhou X.G."/>
        </authorList>
    </citation>
    <scope>NUCLEOTIDE SEQUENCE</scope>
    <source>
        <strain evidence="2">TX3</strain>
    </source>
</reference>
<feature type="region of interest" description="Disordered" evidence="1">
    <location>
        <begin position="22"/>
        <end position="47"/>
    </location>
</feature>
<dbReference type="InterPro" id="IPR032675">
    <property type="entry name" value="LRR_dom_sf"/>
</dbReference>
<comment type="caution">
    <text evidence="2">The sequence shown here is derived from an EMBL/GenBank/DDBJ whole genome shotgun (WGS) entry which is preliminary data.</text>
</comment>
<dbReference type="Gene3D" id="3.80.10.10">
    <property type="entry name" value="Ribonuclease Inhibitor"/>
    <property type="match status" value="1"/>
</dbReference>